<evidence type="ECO:0000313" key="1">
    <source>
        <dbReference type="EMBL" id="WVZ92817.1"/>
    </source>
</evidence>
<dbReference type="EMBL" id="CP144753">
    <property type="protein sequence ID" value="WVZ92817.1"/>
    <property type="molecule type" value="Genomic_DNA"/>
</dbReference>
<dbReference type="PANTHER" id="PTHR46481">
    <property type="entry name" value="ZINC FINGER BED DOMAIN-CONTAINING PROTEIN 4"/>
    <property type="match status" value="1"/>
</dbReference>
<keyword evidence="2" id="KW-1185">Reference proteome</keyword>
<name>A0AAQ3XDZ9_PASNO</name>
<dbReference type="SUPFAM" id="SSF53098">
    <property type="entry name" value="Ribonuclease H-like"/>
    <property type="match status" value="1"/>
</dbReference>
<proteinExistence type="predicted"/>
<sequence length="179" mass="20152">MVGHHSSKTIKSKKEDDIGKHLQKVLIDCGLKVMAVTIDNASANDSDINYLRRQMNSLKTNIALDKYLHIRCAVHIVNLIVQDGLKDVDISIKGVFAVVRFIKNGISRLVKFKECAALEKADIKAFLSLDVCTRWNSTYDMLKVTCAYKKVFTRYAEEDPYCTIELISDKGPGVPDEQD</sequence>
<organism evidence="1 2">
    <name type="scientific">Paspalum notatum var. saurae</name>
    <dbReference type="NCBI Taxonomy" id="547442"/>
    <lineage>
        <taxon>Eukaryota</taxon>
        <taxon>Viridiplantae</taxon>
        <taxon>Streptophyta</taxon>
        <taxon>Embryophyta</taxon>
        <taxon>Tracheophyta</taxon>
        <taxon>Spermatophyta</taxon>
        <taxon>Magnoliopsida</taxon>
        <taxon>Liliopsida</taxon>
        <taxon>Poales</taxon>
        <taxon>Poaceae</taxon>
        <taxon>PACMAD clade</taxon>
        <taxon>Panicoideae</taxon>
        <taxon>Andropogonodae</taxon>
        <taxon>Paspaleae</taxon>
        <taxon>Paspalinae</taxon>
        <taxon>Paspalum</taxon>
    </lineage>
</organism>
<reference evidence="1 2" key="1">
    <citation type="submission" date="2024-02" db="EMBL/GenBank/DDBJ databases">
        <title>High-quality chromosome-scale genome assembly of Pensacola bahiagrass (Paspalum notatum Flugge var. saurae).</title>
        <authorList>
            <person name="Vega J.M."/>
            <person name="Podio M."/>
            <person name="Orjuela J."/>
            <person name="Siena L.A."/>
            <person name="Pessino S.C."/>
            <person name="Combes M.C."/>
            <person name="Mariac C."/>
            <person name="Albertini E."/>
            <person name="Pupilli F."/>
            <person name="Ortiz J.P.A."/>
            <person name="Leblanc O."/>
        </authorList>
    </citation>
    <scope>NUCLEOTIDE SEQUENCE [LARGE SCALE GENOMIC DNA]</scope>
    <source>
        <strain evidence="1">R1</strain>
        <tissue evidence="1">Leaf</tissue>
    </source>
</reference>
<dbReference type="AlphaFoldDB" id="A0AAQ3XDZ9"/>
<dbReference type="InterPro" id="IPR052035">
    <property type="entry name" value="ZnF_BED_domain_contain"/>
</dbReference>
<dbReference type="PANTHER" id="PTHR46481:SF7">
    <property type="entry name" value="ZINC FINGER BED DOMAIN-CONTAINING PROTEIN RICESLEEPER 2-LIKE"/>
    <property type="match status" value="1"/>
</dbReference>
<accession>A0AAQ3XDZ9</accession>
<evidence type="ECO:0000313" key="2">
    <source>
        <dbReference type="Proteomes" id="UP001341281"/>
    </source>
</evidence>
<gene>
    <name evidence="1" type="ORF">U9M48_038855</name>
</gene>
<dbReference type="Proteomes" id="UP001341281">
    <property type="component" value="Chromosome 09"/>
</dbReference>
<protein>
    <submittedName>
        <fullName evidence="1">Uncharacterized protein</fullName>
    </submittedName>
</protein>
<dbReference type="InterPro" id="IPR012337">
    <property type="entry name" value="RNaseH-like_sf"/>
</dbReference>